<name>A0A7C3QUV7_9BACT</name>
<proteinExistence type="predicted"/>
<dbReference type="EMBL" id="DTMM01000216">
    <property type="protein sequence ID" value="HFT94231.1"/>
    <property type="molecule type" value="Genomic_DNA"/>
</dbReference>
<reference evidence="1" key="1">
    <citation type="journal article" date="2020" name="mSystems">
        <title>Genome- and Community-Level Interaction Insights into Carbon Utilization and Element Cycling Functions of Hydrothermarchaeota in Hydrothermal Sediment.</title>
        <authorList>
            <person name="Zhou Z."/>
            <person name="Liu Y."/>
            <person name="Xu W."/>
            <person name="Pan J."/>
            <person name="Luo Z.H."/>
            <person name="Li M."/>
        </authorList>
    </citation>
    <scope>NUCLEOTIDE SEQUENCE [LARGE SCALE GENOMIC DNA]</scope>
    <source>
        <strain evidence="1">SpSt-902</strain>
    </source>
</reference>
<evidence type="ECO:0008006" key="2">
    <source>
        <dbReference type="Google" id="ProtNLM"/>
    </source>
</evidence>
<organism evidence="1">
    <name type="scientific">Leptospirillum ferriphilum</name>
    <dbReference type="NCBI Taxonomy" id="178606"/>
    <lineage>
        <taxon>Bacteria</taxon>
        <taxon>Pseudomonadati</taxon>
        <taxon>Nitrospirota</taxon>
        <taxon>Nitrospiria</taxon>
        <taxon>Nitrospirales</taxon>
        <taxon>Nitrospiraceae</taxon>
        <taxon>Leptospirillum</taxon>
    </lineage>
</organism>
<accession>A0A7C3QUV7</accession>
<comment type="caution">
    <text evidence="1">The sequence shown here is derived from an EMBL/GenBank/DDBJ whole genome shotgun (WGS) entry which is preliminary data.</text>
</comment>
<dbReference type="AlphaFoldDB" id="A0A7C3QUV7"/>
<protein>
    <recommendedName>
        <fullName evidence="2">DUF4412 domain-containing protein</fullName>
    </recommendedName>
</protein>
<gene>
    <name evidence="1" type="ORF">ENX03_09960</name>
</gene>
<evidence type="ECO:0000313" key="1">
    <source>
        <dbReference type="EMBL" id="HFT94231.1"/>
    </source>
</evidence>
<sequence length="291" mass="32082">MVLPAQPKMTIFRITRTVILSAVLLPAFLLFPSHAYSLTPPVVDLTHGLRWTVRIQTEQSGKTSQSHVLTYSATPSALRIDQPDNKGVDLILWRLDLGKVYAVDTRTRTYQVQSIKKILSYQGFSDLIGQHAGSNPGDVHTVGIKTETVAGYICTPETYRHQFRGTVVGMINGDQKTVVCASSAVKGFNALQSFRENLLAMGGEKLKSRMKSQNPSPAFYLSITRVTHYKTGFIIRILNSIGLYDQSKVPAYQKESSSVLTVSEESFPPSTFSLSPDYRKAIVLPRTGGAP</sequence>